<sequence length="65" mass="7147">MLSERLGIVRVVTQFSNGGSQEYLDQVVGIDHPRAVAIGDGLLDRDGHLTNYICHLTEICHIENG</sequence>
<evidence type="ECO:0000313" key="2">
    <source>
        <dbReference type="Proteomes" id="UP000315724"/>
    </source>
</evidence>
<organism evidence="1 2">
    <name type="scientific">Thalassoglobus polymorphus</name>
    <dbReference type="NCBI Taxonomy" id="2527994"/>
    <lineage>
        <taxon>Bacteria</taxon>
        <taxon>Pseudomonadati</taxon>
        <taxon>Planctomycetota</taxon>
        <taxon>Planctomycetia</taxon>
        <taxon>Planctomycetales</taxon>
        <taxon>Planctomycetaceae</taxon>
        <taxon>Thalassoglobus</taxon>
    </lineage>
</organism>
<keyword evidence="2" id="KW-1185">Reference proteome</keyword>
<proteinExistence type="predicted"/>
<reference evidence="1 2" key="1">
    <citation type="submission" date="2019-02" db="EMBL/GenBank/DDBJ databases">
        <title>Deep-cultivation of Planctomycetes and their phenomic and genomic characterization uncovers novel biology.</title>
        <authorList>
            <person name="Wiegand S."/>
            <person name="Jogler M."/>
            <person name="Boedeker C."/>
            <person name="Pinto D."/>
            <person name="Vollmers J."/>
            <person name="Rivas-Marin E."/>
            <person name="Kohn T."/>
            <person name="Peeters S.H."/>
            <person name="Heuer A."/>
            <person name="Rast P."/>
            <person name="Oberbeckmann S."/>
            <person name="Bunk B."/>
            <person name="Jeske O."/>
            <person name="Meyerdierks A."/>
            <person name="Storesund J.E."/>
            <person name="Kallscheuer N."/>
            <person name="Luecker S."/>
            <person name="Lage O.M."/>
            <person name="Pohl T."/>
            <person name="Merkel B.J."/>
            <person name="Hornburger P."/>
            <person name="Mueller R.-W."/>
            <person name="Bruemmer F."/>
            <person name="Labrenz M."/>
            <person name="Spormann A.M."/>
            <person name="Op den Camp H."/>
            <person name="Overmann J."/>
            <person name="Amann R."/>
            <person name="Jetten M.S.M."/>
            <person name="Mascher T."/>
            <person name="Medema M.H."/>
            <person name="Devos D.P."/>
            <person name="Kaster A.-K."/>
            <person name="Ovreas L."/>
            <person name="Rohde M."/>
            <person name="Galperin M.Y."/>
            <person name="Jogler C."/>
        </authorList>
    </citation>
    <scope>NUCLEOTIDE SEQUENCE [LARGE SCALE GENOMIC DNA]</scope>
    <source>
        <strain evidence="1 2">Mal48</strain>
    </source>
</reference>
<dbReference type="EMBL" id="CP036267">
    <property type="protein sequence ID" value="QDT32384.1"/>
    <property type="molecule type" value="Genomic_DNA"/>
</dbReference>
<accession>A0A517QL85</accession>
<dbReference type="KEGG" id="tpol:Mal48_16300"/>
<evidence type="ECO:0000313" key="1">
    <source>
        <dbReference type="EMBL" id="QDT32384.1"/>
    </source>
</evidence>
<dbReference type="AlphaFoldDB" id="A0A517QL85"/>
<dbReference type="RefSeq" id="WP_197442147.1">
    <property type="nucleotide sequence ID" value="NZ_CP036267.1"/>
</dbReference>
<protein>
    <submittedName>
        <fullName evidence="1">Uncharacterized protein</fullName>
    </submittedName>
</protein>
<dbReference type="Proteomes" id="UP000315724">
    <property type="component" value="Chromosome"/>
</dbReference>
<gene>
    <name evidence="1" type="ORF">Mal48_16300</name>
</gene>
<name>A0A517QL85_9PLAN</name>